<evidence type="ECO:0000259" key="2">
    <source>
        <dbReference type="PROSITE" id="PS51208"/>
    </source>
</evidence>
<organism evidence="3 5">
    <name type="scientific">Budvicia aquatica</name>
    <dbReference type="NCBI Taxonomy" id="82979"/>
    <lineage>
        <taxon>Bacteria</taxon>
        <taxon>Pseudomonadati</taxon>
        <taxon>Pseudomonadota</taxon>
        <taxon>Gammaproteobacteria</taxon>
        <taxon>Enterobacterales</taxon>
        <taxon>Budviciaceae</taxon>
        <taxon>Budvicia</taxon>
    </lineage>
</organism>
<dbReference type="SMART" id="SM00869">
    <property type="entry name" value="Autotransporter"/>
    <property type="match status" value="1"/>
</dbReference>
<evidence type="ECO:0000313" key="6">
    <source>
        <dbReference type="Proteomes" id="UP000373449"/>
    </source>
</evidence>
<feature type="chain" id="PRO_5033301113" evidence="1">
    <location>
        <begin position="36"/>
        <end position="1212"/>
    </location>
</feature>
<dbReference type="SUPFAM" id="SSF51126">
    <property type="entry name" value="Pectin lyase-like"/>
    <property type="match status" value="1"/>
</dbReference>
<proteinExistence type="predicted"/>
<dbReference type="PANTHER" id="PTHR35037">
    <property type="entry name" value="C-TERMINAL REGION OF AIDA-LIKE PROTEIN"/>
    <property type="match status" value="1"/>
</dbReference>
<feature type="domain" description="Autotransporter" evidence="2">
    <location>
        <begin position="928"/>
        <end position="1212"/>
    </location>
</feature>
<sequence>MKPLTNTRFTPLRQDTALIAVFALSVIAMPQSVMAACTSSGTGTYLCENANSTGITITGTDIDINTAPGFSVSEPGNSDAALNIMGSGTVKYTDVNGSTLDTQGGYSLQINNTTTAGESSLTHVQTNANIPNGLFIENSSQNDSTVAIDLSGSLSEGGYDNFAIDVRSSGEKNASVNINTQGISGDNGINTVVHSANGTARQDINLQGDLNVSGVGGYINNASSNGSGILNFSAKNLIALSDVIYISNSGHDGAAITHIDIDGDITSTNGQAASFYNNSYNGLSDLTIRANNVSGQYLGLNITNYSQYGSSQTDIALTGDISATSGHALRLSTYASEGDVGSTIKLNNVSSFYDALYISANATQGDVTSNLDVSGTITSEFGYGIYMMSSVSDGASYSDIKANNITSGYQGLYLSNFATGDVISTISVTGDIVSGSAGGVTIQSSSDQGNVANVINLNNLTSNADGLHIIGSTNIGTSTTDLTVSGQIKSTSSGIVLNSYVDDGNAVANFDINSVTSVYDAIYISNLVPGTDNGKSVVNVTTRGEIVSQDGYGIYTESNSSDTYITVAGLVRGGNDTAVGIYTLDGAQRSATLELQSGYVLEGITQALVMNSNYFDLPSGSLDLPNGHLVLGGAENATFDLSRIDNREEAIFNGDPNRITGFGTLAKTGNGVWTLVGTNTANDAVNLFSSANVEKGVLALDSATLGLAADTALTVANGGALSSIGTSTLSGNLTSSGEIRLANQYVGGNGNFAGDRLTVTGNYTGNSGAYLMIDTMLGDDNSATDRLVINGDSLGTTSVKVNNAGGDGDLTTNGINIINVSGLSSDSTFLLDGDYVTKDGKQAVIGGAYAYTLQANGDAASPDRDWYLSSELRPLEPSPEAGGESRYQPGVPLYEQYPQVLAALNTLPTLQQRIGNRYWSQGTLAESAANNEQWAWGRIEGSHQSSDPARSTSGSQRDIDLWKLQTGIDIPIYQYANGSLLTGGVNFIYGKANADITSYYGDGSIDTSGYGVGATLTWYGIDGVYIDGQLQTMWFDSDLKSDTLSRTMVSGNNGRGYASSIEGGKRYALNEEGLSLTPQMQLLYSRVDFNSFRDPYGSKVSAQDGNNLRTRIGTSLDKETAWVAENGTTSRTHVYGNVDLYNEFTNGTKIKDSGVEFSTRDERQWVGIGAGGTYEWQNGRYAVYGNLNLTSATNNISDNYAVGGAVGIRVGW</sequence>
<reference evidence="3" key="1">
    <citation type="submission" date="2017-09" db="EMBL/GenBank/DDBJ databases">
        <title>FDA dAtabase for Regulatory Grade micrObial Sequences (FDA-ARGOS): Supporting development and validation of Infectious Disease Dx tests.</title>
        <authorList>
            <person name="Minogue T."/>
            <person name="Wolcott M."/>
            <person name="Wasieloski L."/>
            <person name="Aguilar W."/>
            <person name="Moore D."/>
            <person name="Tallon L.J."/>
            <person name="Sadzewicz L."/>
            <person name="Ott S."/>
            <person name="Zhao X."/>
            <person name="Nagaraj S."/>
            <person name="Vavikolanu K."/>
            <person name="Aluvathingal J."/>
            <person name="Nadendla S."/>
            <person name="Sichtig H."/>
        </authorList>
    </citation>
    <scope>NUCLEOTIDE SEQUENCE</scope>
    <source>
        <strain evidence="3">FDAARGOS_387</strain>
    </source>
</reference>
<dbReference type="PROSITE" id="PS51208">
    <property type="entry name" value="AUTOTRANSPORTER"/>
    <property type="match status" value="1"/>
</dbReference>
<dbReference type="Pfam" id="PF03797">
    <property type="entry name" value="Autotransporter"/>
    <property type="match status" value="1"/>
</dbReference>
<keyword evidence="5" id="KW-1185">Reference proteome</keyword>
<dbReference type="InterPro" id="IPR011050">
    <property type="entry name" value="Pectin_lyase_fold/virulence"/>
</dbReference>
<reference evidence="5" key="2">
    <citation type="submission" date="2017-09" db="EMBL/GenBank/DDBJ databases">
        <title>FDA dAtabase for Regulatory Grade micrObial Sequences (FDA-ARGOS): Supporting development and validation of Infectious Disease Dx tests.</title>
        <authorList>
            <person name="Minogue T."/>
            <person name="Wolcott M."/>
            <person name="Wasieloski L."/>
            <person name="Aguilar W."/>
            <person name="Moore D."/>
            <person name="Tallon L."/>
            <person name="Sadzewicz L."/>
            <person name="Ott S."/>
            <person name="Zhao X."/>
            <person name="Nagaraj S."/>
            <person name="Vavikolanu K."/>
            <person name="Aluvathingal J."/>
            <person name="Nadendla S."/>
            <person name="Sichtig H."/>
        </authorList>
    </citation>
    <scope>NUCLEOTIDE SEQUENCE [LARGE SCALE GENOMIC DNA]</scope>
    <source>
        <strain evidence="5">FDAARGOS_387</strain>
    </source>
</reference>
<dbReference type="Proteomes" id="UP000224974">
    <property type="component" value="Unassembled WGS sequence"/>
</dbReference>
<dbReference type="InterPro" id="IPR012332">
    <property type="entry name" value="Autotransporter_pectin_lyase_C"/>
</dbReference>
<dbReference type="PANTHER" id="PTHR35037:SF3">
    <property type="entry name" value="C-TERMINAL REGION OF AIDA-LIKE PROTEIN"/>
    <property type="match status" value="1"/>
</dbReference>
<dbReference type="NCBIfam" id="TIGR01414">
    <property type="entry name" value="autotrans_barl"/>
    <property type="match status" value="1"/>
</dbReference>
<evidence type="ECO:0000313" key="5">
    <source>
        <dbReference type="Proteomes" id="UP000224974"/>
    </source>
</evidence>
<gene>
    <name evidence="4" type="primary">aidA-I_8</name>
    <name evidence="3" type="ORF">CRN84_15355</name>
    <name evidence="4" type="ORF">NCTC12282_04323</name>
</gene>
<dbReference type="Proteomes" id="UP000373449">
    <property type="component" value="Unassembled WGS sequence"/>
</dbReference>
<dbReference type="EMBL" id="CAADJA010000002">
    <property type="protein sequence ID" value="VFS50076.1"/>
    <property type="molecule type" value="Genomic_DNA"/>
</dbReference>
<dbReference type="Gene3D" id="2.40.128.130">
    <property type="entry name" value="Autotransporter beta-domain"/>
    <property type="match status" value="1"/>
</dbReference>
<dbReference type="InterPro" id="IPR005546">
    <property type="entry name" value="Autotransporte_beta"/>
</dbReference>
<name>A0A2C6DN23_9GAMM</name>
<dbReference type="STRING" id="1111728.GCA_000427805_00178"/>
<dbReference type="CDD" id="cd01344">
    <property type="entry name" value="PL2_Passenger_AT"/>
    <property type="match status" value="1"/>
</dbReference>
<dbReference type="GO" id="GO:0019867">
    <property type="term" value="C:outer membrane"/>
    <property type="evidence" value="ECO:0007669"/>
    <property type="project" value="InterPro"/>
</dbReference>
<evidence type="ECO:0000256" key="1">
    <source>
        <dbReference type="SAM" id="SignalP"/>
    </source>
</evidence>
<dbReference type="InterPro" id="IPR006315">
    <property type="entry name" value="OM_autotransptr_brl_dom"/>
</dbReference>
<dbReference type="Gene3D" id="2.160.20.20">
    <property type="match status" value="1"/>
</dbReference>
<dbReference type="AlphaFoldDB" id="A0A2C6DN23"/>
<keyword evidence="1" id="KW-0732">Signal</keyword>
<dbReference type="Pfam" id="PF18883">
    <property type="entry name" value="AC_1"/>
    <property type="match status" value="1"/>
</dbReference>
<reference evidence="4 6" key="3">
    <citation type="submission" date="2019-03" db="EMBL/GenBank/DDBJ databases">
        <authorList>
            <consortium name="Pathogen Informatics"/>
        </authorList>
    </citation>
    <scope>NUCLEOTIDE SEQUENCE [LARGE SCALE GENOMIC DNA]</scope>
    <source>
        <strain evidence="4 6">NCTC12282</strain>
    </source>
</reference>
<dbReference type="SUPFAM" id="SSF103515">
    <property type="entry name" value="Autotransporter"/>
    <property type="match status" value="1"/>
</dbReference>
<dbReference type="EMBL" id="PDDX01000001">
    <property type="protein sequence ID" value="PHI30617.1"/>
    <property type="molecule type" value="Genomic_DNA"/>
</dbReference>
<accession>A0A2C6DN23</accession>
<evidence type="ECO:0000313" key="3">
    <source>
        <dbReference type="EMBL" id="PHI30617.1"/>
    </source>
</evidence>
<dbReference type="InterPro" id="IPR043990">
    <property type="entry name" value="AC_1"/>
</dbReference>
<protein>
    <submittedName>
        <fullName evidence="4">AIDA-I autotransporter</fullName>
    </submittedName>
    <submittedName>
        <fullName evidence="3">Autotransporter outer membrane beta-barrel domain-containing protein</fullName>
    </submittedName>
</protein>
<evidence type="ECO:0000313" key="4">
    <source>
        <dbReference type="EMBL" id="VFS50076.1"/>
    </source>
</evidence>
<dbReference type="InterPro" id="IPR051551">
    <property type="entry name" value="Autotransporter_adhesion"/>
</dbReference>
<feature type="signal peptide" evidence="1">
    <location>
        <begin position="1"/>
        <end position="35"/>
    </location>
</feature>
<dbReference type="RefSeq" id="WP_051323111.1">
    <property type="nucleotide sequence ID" value="NZ_CAADJA010000002.1"/>
</dbReference>
<dbReference type="InterPro" id="IPR036709">
    <property type="entry name" value="Autotransporte_beta_dom_sf"/>
</dbReference>
<dbReference type="OrthoDB" id="6053567at2"/>